<reference evidence="3" key="1">
    <citation type="submission" date="2022-10" db="EMBL/GenBank/DDBJ databases">
        <title>Genome assembly of Pristionchus species.</title>
        <authorList>
            <person name="Yoshida K."/>
            <person name="Sommer R.J."/>
        </authorList>
    </citation>
    <scope>NUCLEOTIDE SEQUENCE [LARGE SCALE GENOMIC DNA]</scope>
    <source>
        <strain evidence="3">RS5460</strain>
    </source>
</reference>
<name>A0AAN5IE00_9BILA</name>
<dbReference type="AlphaFoldDB" id="A0AAN5IE00"/>
<organism evidence="2 3">
    <name type="scientific">Pristionchus mayeri</name>
    <dbReference type="NCBI Taxonomy" id="1317129"/>
    <lineage>
        <taxon>Eukaryota</taxon>
        <taxon>Metazoa</taxon>
        <taxon>Ecdysozoa</taxon>
        <taxon>Nematoda</taxon>
        <taxon>Chromadorea</taxon>
        <taxon>Rhabditida</taxon>
        <taxon>Rhabditina</taxon>
        <taxon>Diplogasteromorpha</taxon>
        <taxon>Diplogasteroidea</taxon>
        <taxon>Neodiplogasteridae</taxon>
        <taxon>Pristionchus</taxon>
    </lineage>
</organism>
<feature type="non-terminal residue" evidence="2">
    <location>
        <position position="111"/>
    </location>
</feature>
<dbReference type="InterPro" id="IPR036047">
    <property type="entry name" value="F-box-like_dom_sf"/>
</dbReference>
<keyword evidence="3" id="KW-1185">Reference proteome</keyword>
<dbReference type="InterPro" id="IPR001810">
    <property type="entry name" value="F-box_dom"/>
</dbReference>
<dbReference type="SMART" id="SM00256">
    <property type="entry name" value="FBOX"/>
    <property type="match status" value="1"/>
</dbReference>
<accession>A0AAN5IE00</accession>
<proteinExistence type="predicted"/>
<dbReference type="SUPFAM" id="SSF81383">
    <property type="entry name" value="F-box domain"/>
    <property type="match status" value="1"/>
</dbReference>
<gene>
    <name evidence="2" type="ORF">PMAYCL1PPCAC_33072</name>
</gene>
<dbReference type="PROSITE" id="PS50181">
    <property type="entry name" value="FBOX"/>
    <property type="match status" value="1"/>
</dbReference>
<dbReference type="Pfam" id="PF00646">
    <property type="entry name" value="F-box"/>
    <property type="match status" value="1"/>
</dbReference>
<dbReference type="EMBL" id="BTRK01000006">
    <property type="protein sequence ID" value="GMR62877.1"/>
    <property type="molecule type" value="Genomic_DNA"/>
</dbReference>
<comment type="caution">
    <text evidence="2">The sequence shown here is derived from an EMBL/GenBank/DDBJ whole genome shotgun (WGS) entry which is preliminary data.</text>
</comment>
<evidence type="ECO:0000259" key="1">
    <source>
        <dbReference type="PROSITE" id="PS50181"/>
    </source>
</evidence>
<evidence type="ECO:0000313" key="2">
    <source>
        <dbReference type="EMBL" id="GMR62877.1"/>
    </source>
</evidence>
<feature type="domain" description="F-box" evidence="1">
    <location>
        <begin position="13"/>
        <end position="60"/>
    </location>
</feature>
<feature type="non-terminal residue" evidence="2">
    <location>
        <position position="1"/>
    </location>
</feature>
<evidence type="ECO:0000313" key="3">
    <source>
        <dbReference type="Proteomes" id="UP001328107"/>
    </source>
</evidence>
<sequence length="111" mass="12822">LDTMAESREASDVDYLMRLPNDCLRDIMERLDQFDLDELEQTCSGLRDLSLNSRSRARKIEAAELSVSQIDLDNFIFSMVYGDRTYAQSVNVHASELFKNKSDEEMDVFEV</sequence>
<dbReference type="Proteomes" id="UP001328107">
    <property type="component" value="Unassembled WGS sequence"/>
</dbReference>
<protein>
    <recommendedName>
        <fullName evidence="1">F-box domain-containing protein</fullName>
    </recommendedName>
</protein>